<feature type="domain" description="HTH araC/xylS-type" evidence="7">
    <location>
        <begin position="410"/>
        <end position="508"/>
    </location>
</feature>
<reference evidence="9" key="1">
    <citation type="submission" date="2020-08" db="EMBL/GenBank/DDBJ databases">
        <title>Genome public.</title>
        <authorList>
            <person name="Liu C."/>
            <person name="Sun Q."/>
        </authorList>
    </citation>
    <scope>NUCLEOTIDE SEQUENCE</scope>
    <source>
        <strain evidence="9">NSJ-55</strain>
    </source>
</reference>
<dbReference type="PROSITE" id="PS50110">
    <property type="entry name" value="RESPONSE_REGULATORY"/>
    <property type="match status" value="1"/>
</dbReference>
<dbReference type="InterPro" id="IPR001789">
    <property type="entry name" value="Sig_transdc_resp-reg_receiver"/>
</dbReference>
<dbReference type="SUPFAM" id="SSF52172">
    <property type="entry name" value="CheY-like"/>
    <property type="match status" value="1"/>
</dbReference>
<dbReference type="CDD" id="cd17536">
    <property type="entry name" value="REC_YesN-like"/>
    <property type="match status" value="1"/>
</dbReference>
<keyword evidence="2" id="KW-0805">Transcription regulation</keyword>
<dbReference type="Pfam" id="PF00072">
    <property type="entry name" value="Response_reg"/>
    <property type="match status" value="1"/>
</dbReference>
<keyword evidence="6" id="KW-0597">Phosphoprotein</keyword>
<dbReference type="SMART" id="SM00448">
    <property type="entry name" value="REC"/>
    <property type="match status" value="1"/>
</dbReference>
<evidence type="ECO:0000259" key="8">
    <source>
        <dbReference type="PROSITE" id="PS50110"/>
    </source>
</evidence>
<evidence type="ECO:0000256" key="3">
    <source>
        <dbReference type="ARBA" id="ARBA00023125"/>
    </source>
</evidence>
<dbReference type="SUPFAM" id="SSF46689">
    <property type="entry name" value="Homeodomain-like"/>
    <property type="match status" value="2"/>
</dbReference>
<keyword evidence="3" id="KW-0238">DNA-binding</keyword>
<dbReference type="PROSITE" id="PS01124">
    <property type="entry name" value="HTH_ARAC_FAMILY_2"/>
    <property type="match status" value="1"/>
</dbReference>
<dbReference type="GO" id="GO:0003700">
    <property type="term" value="F:DNA-binding transcription factor activity"/>
    <property type="evidence" value="ECO:0007669"/>
    <property type="project" value="InterPro"/>
</dbReference>
<dbReference type="GO" id="GO:0000160">
    <property type="term" value="P:phosphorelay signal transduction system"/>
    <property type="evidence" value="ECO:0007669"/>
    <property type="project" value="InterPro"/>
</dbReference>
<name>A0A923LL93_9FIRM</name>
<dbReference type="Pfam" id="PF12833">
    <property type="entry name" value="HTH_18"/>
    <property type="match status" value="1"/>
</dbReference>
<dbReference type="EMBL" id="JACOPF010000003">
    <property type="protein sequence ID" value="MBC5689994.1"/>
    <property type="molecule type" value="Genomic_DNA"/>
</dbReference>
<protein>
    <recommendedName>
        <fullName evidence="1">Stage 0 sporulation protein A homolog</fullName>
    </recommendedName>
</protein>
<feature type="domain" description="Response regulatory" evidence="8">
    <location>
        <begin position="2"/>
        <end position="119"/>
    </location>
</feature>
<evidence type="ECO:0000259" key="7">
    <source>
        <dbReference type="PROSITE" id="PS01124"/>
    </source>
</evidence>
<evidence type="ECO:0000313" key="10">
    <source>
        <dbReference type="Proteomes" id="UP000652477"/>
    </source>
</evidence>
<dbReference type="Gene3D" id="3.40.50.2300">
    <property type="match status" value="1"/>
</dbReference>
<evidence type="ECO:0000256" key="5">
    <source>
        <dbReference type="ARBA" id="ARBA00024867"/>
    </source>
</evidence>
<comment type="caution">
    <text evidence="9">The sequence shown here is derived from an EMBL/GenBank/DDBJ whole genome shotgun (WGS) entry which is preliminary data.</text>
</comment>
<organism evidence="9 10">
    <name type="scientific">Mediterraneibacter hominis</name>
    <dbReference type="NCBI Taxonomy" id="2763054"/>
    <lineage>
        <taxon>Bacteria</taxon>
        <taxon>Bacillati</taxon>
        <taxon>Bacillota</taxon>
        <taxon>Clostridia</taxon>
        <taxon>Lachnospirales</taxon>
        <taxon>Lachnospiraceae</taxon>
        <taxon>Mediterraneibacter</taxon>
    </lineage>
</organism>
<gene>
    <name evidence="9" type="ORF">H8S37_13840</name>
</gene>
<dbReference type="InterPro" id="IPR011006">
    <property type="entry name" value="CheY-like_superfamily"/>
</dbReference>
<evidence type="ECO:0000256" key="4">
    <source>
        <dbReference type="ARBA" id="ARBA00023163"/>
    </source>
</evidence>
<evidence type="ECO:0000256" key="1">
    <source>
        <dbReference type="ARBA" id="ARBA00018672"/>
    </source>
</evidence>
<evidence type="ECO:0000313" key="9">
    <source>
        <dbReference type="EMBL" id="MBC5689994.1"/>
    </source>
</evidence>
<dbReference type="InterPro" id="IPR009057">
    <property type="entry name" value="Homeodomain-like_sf"/>
</dbReference>
<dbReference type="RefSeq" id="WP_186876655.1">
    <property type="nucleotide sequence ID" value="NZ_JACOPF010000003.1"/>
</dbReference>
<keyword evidence="10" id="KW-1185">Reference proteome</keyword>
<evidence type="ECO:0000256" key="6">
    <source>
        <dbReference type="PROSITE-ProRule" id="PRU00169"/>
    </source>
</evidence>
<sequence>MRIAVVEDEALIREGMAKILARINPEYELIGTAKDGQEGYELILEKMPDLVILDIQMPKMNGLEMLKKIREKNIECRFLVLTAYSDFNYAKQAIELGIENYLLKPIKIAELKKALYQIEEKLSREQSKESAFSLDNIFMGCMNGQLHPDDGFHEMTKEKYGFTVKDKAVLFIVWLGEQYRNLKEEARTQLEWVGEHALDFSSHIIEADAWESLIMILYRMTGVESKYEYFQKSVVPMLCTSLKGPVICIWREMEHMTDIAEELKKMQEEKEWNLLFDRGALIRREDIKNMHPVPMKYPVDLEEQGKQAVLNGDPEKVKSCYYKLYDYFRKEIYEPKEMKEVLIRYNLFIVNTYKAIGELESEMQIQEIMQSIAAAISWGQIRSAMEKFFGLILFETPKDSEEGQISTLVKKAKKIMKRYYDQGITLEEVADRLFVSEEYLSRQFKKETGVSFSETMRKYRIEKVKELLLNTHLKLNQIAELAGYSDPKYMSKVFKEEVGVLPNEFRKSVH</sequence>
<dbReference type="GO" id="GO:0043565">
    <property type="term" value="F:sequence-specific DNA binding"/>
    <property type="evidence" value="ECO:0007669"/>
    <property type="project" value="InterPro"/>
</dbReference>
<dbReference type="PANTHER" id="PTHR43280:SF2">
    <property type="entry name" value="HTH-TYPE TRANSCRIPTIONAL REGULATOR EXSA"/>
    <property type="match status" value="1"/>
</dbReference>
<keyword evidence="4" id="KW-0804">Transcription</keyword>
<accession>A0A923LL93</accession>
<evidence type="ECO:0000256" key="2">
    <source>
        <dbReference type="ARBA" id="ARBA00023015"/>
    </source>
</evidence>
<proteinExistence type="predicted"/>
<dbReference type="PANTHER" id="PTHR43280">
    <property type="entry name" value="ARAC-FAMILY TRANSCRIPTIONAL REGULATOR"/>
    <property type="match status" value="1"/>
</dbReference>
<comment type="function">
    <text evidence="5">May play the central regulatory role in sporulation. It may be an element of the effector pathway responsible for the activation of sporulation genes in response to nutritional stress. Spo0A may act in concert with spo0H (a sigma factor) to control the expression of some genes that are critical to the sporulation process.</text>
</comment>
<dbReference type="InterPro" id="IPR018060">
    <property type="entry name" value="HTH_AraC"/>
</dbReference>
<dbReference type="Gene3D" id="1.10.10.60">
    <property type="entry name" value="Homeodomain-like"/>
    <property type="match status" value="2"/>
</dbReference>
<dbReference type="SMART" id="SM00342">
    <property type="entry name" value="HTH_ARAC"/>
    <property type="match status" value="1"/>
</dbReference>
<dbReference type="Proteomes" id="UP000652477">
    <property type="component" value="Unassembled WGS sequence"/>
</dbReference>
<feature type="modified residue" description="4-aspartylphosphate" evidence="6">
    <location>
        <position position="54"/>
    </location>
</feature>
<dbReference type="AlphaFoldDB" id="A0A923LL93"/>